<feature type="domain" description="S1 motif" evidence="10">
    <location>
        <begin position="623"/>
        <end position="691"/>
    </location>
</feature>
<dbReference type="InterPro" id="IPR003029">
    <property type="entry name" value="S1_domain"/>
</dbReference>
<dbReference type="GO" id="GO:0000287">
    <property type="term" value="F:magnesium ion binding"/>
    <property type="evidence" value="ECO:0007669"/>
    <property type="project" value="UniProtKB-UniRule"/>
</dbReference>
<dbReference type="HAMAP" id="MF_01595">
    <property type="entry name" value="PNPase"/>
    <property type="match status" value="1"/>
</dbReference>
<dbReference type="PROSITE" id="PS50084">
    <property type="entry name" value="KH_TYPE_1"/>
    <property type="match status" value="1"/>
</dbReference>
<evidence type="ECO:0000256" key="5">
    <source>
        <dbReference type="ARBA" id="ARBA00022695"/>
    </source>
</evidence>
<dbReference type="GO" id="GO:0000175">
    <property type="term" value="F:3'-5'-RNA exonuclease activity"/>
    <property type="evidence" value="ECO:0007669"/>
    <property type="project" value="TreeGrafter"/>
</dbReference>
<dbReference type="PIRSF" id="PIRSF005499">
    <property type="entry name" value="PNPase"/>
    <property type="match status" value="1"/>
</dbReference>
<reference evidence="12" key="1">
    <citation type="submission" date="2016-11" db="EMBL/GenBank/DDBJ databases">
        <authorList>
            <person name="Varghese N."/>
            <person name="Submissions S."/>
        </authorList>
    </citation>
    <scope>NUCLEOTIDE SEQUENCE [LARGE SCALE GENOMIC DNA]</scope>
    <source>
        <strain evidence="12">DSM 21264</strain>
    </source>
</reference>
<dbReference type="NCBIfam" id="TIGR03591">
    <property type="entry name" value="polynuc_phos"/>
    <property type="match status" value="1"/>
</dbReference>
<dbReference type="CDD" id="cd11364">
    <property type="entry name" value="RNase_PH_PNPase_2"/>
    <property type="match status" value="1"/>
</dbReference>
<dbReference type="CDD" id="cd02393">
    <property type="entry name" value="KH-I_PNPase"/>
    <property type="match status" value="1"/>
</dbReference>
<dbReference type="SUPFAM" id="SSF50249">
    <property type="entry name" value="Nucleic acid-binding proteins"/>
    <property type="match status" value="1"/>
</dbReference>
<dbReference type="EC" id="2.7.7.8" evidence="9"/>
<keyword evidence="8 9" id="KW-0694">RNA-binding</keyword>
<feature type="binding site" evidence="9">
    <location>
        <position position="493"/>
    </location>
    <ligand>
        <name>Mg(2+)</name>
        <dbReference type="ChEBI" id="CHEBI:18420"/>
    </ligand>
</feature>
<dbReference type="Proteomes" id="UP000184159">
    <property type="component" value="Unassembled WGS sequence"/>
</dbReference>
<dbReference type="GO" id="GO:0004654">
    <property type="term" value="F:polyribonucleotide nucleotidyltransferase activity"/>
    <property type="evidence" value="ECO:0007669"/>
    <property type="project" value="UniProtKB-UniRule"/>
</dbReference>
<evidence type="ECO:0000256" key="7">
    <source>
        <dbReference type="ARBA" id="ARBA00022842"/>
    </source>
</evidence>
<dbReference type="InterPro" id="IPR001247">
    <property type="entry name" value="ExoRNase_PH_dom1"/>
</dbReference>
<dbReference type="FunFam" id="3.30.230.70:FF:000002">
    <property type="entry name" value="Polyribonucleotide nucleotidyltransferase"/>
    <property type="match status" value="1"/>
</dbReference>
<dbReference type="InterPro" id="IPR015848">
    <property type="entry name" value="PNPase_PH_RNA-bd_bac/org-type"/>
</dbReference>
<dbReference type="Pfam" id="PF00575">
    <property type="entry name" value="S1"/>
    <property type="match status" value="1"/>
</dbReference>
<dbReference type="InterPro" id="IPR036456">
    <property type="entry name" value="PNPase_PH_RNA-bd_sf"/>
</dbReference>
<comment type="subunit">
    <text evidence="9">Component of the RNA degradosome, which is a multiprotein complex involved in RNA processing and mRNA degradation.</text>
</comment>
<accession>A0A1M5EAN4</accession>
<dbReference type="PANTHER" id="PTHR11252">
    <property type="entry name" value="POLYRIBONUCLEOTIDE NUCLEOTIDYLTRANSFERASE"/>
    <property type="match status" value="1"/>
</dbReference>
<dbReference type="SUPFAM" id="SSF46915">
    <property type="entry name" value="Polynucleotide phosphorylase/guanosine pentaphosphate synthase (PNPase/GPSI), domain 3"/>
    <property type="match status" value="1"/>
</dbReference>
<dbReference type="GO" id="GO:0006396">
    <property type="term" value="P:RNA processing"/>
    <property type="evidence" value="ECO:0007669"/>
    <property type="project" value="InterPro"/>
</dbReference>
<gene>
    <name evidence="9" type="primary">pnp</name>
    <name evidence="11" type="ORF">SAMN02745781_03115</name>
</gene>
<sequence>MFEKPVVKTFQYGNHTVTIETGVIARQATSAVMVTMDDTSVFISVVGKKEAVEGQDFFPLTVNYQERTYAAGKIPGGFFKREGRPSEGETLTARLIDRPIRPLFPDGFTNEVQIIATVMAVNPDVQPDIPSLIGTSAALAISGIPFNGPIGAARVGHIDGQLVLNPSAKELGESRLDLVVAGTENAVLMVESEADILSEEEMLSAVVFGHEQQQAVIQAINEFAAEVAAPAWSWSAPEVNVSLKALIAEHAEARFAEAYQITEKMARYEQVGQIKSDVIATLLEQDAALDENELRNMLSSLEKKVVRSRILSGAPRIDGREKDMVRALDVRTGVLPRVHGSSLFTRGETQAIVTATLGTQRDAQIIDELTGERKEHFLFHYNFPPYCVGETGFVGSPKRREIGHGRLAKRGIQAVMPSIDEFPYTIRVVSEITESNGSSSMASVCGSSLALMDAGVPIKASVAGIAMGLVKEEDDFVVLSDILGDEDHLGDMDFKVAGTSNGVTALQMDIKIEGITKEIMQIALNQAKGARLHILSVMDKAIHSARDDISQFAPRIHTMKISSDKIKDVIGKGGAVIRALTEETGTTIEIEDDGTIKIAATEGEAAKHAIRRIEELTAEVEVGRIYTGKVTRIVDFGAFVAVLGAKEGLVHISQIADQRVEKVTDYLKEGQEVQVKVLEIDRQNRIRLSMKEAAVKPAVEDAPQQDQSDAE</sequence>
<dbReference type="PANTHER" id="PTHR11252:SF0">
    <property type="entry name" value="POLYRIBONUCLEOTIDE NUCLEOTIDYLTRANSFERASE 1, MITOCHONDRIAL"/>
    <property type="match status" value="1"/>
</dbReference>
<evidence type="ECO:0000313" key="12">
    <source>
        <dbReference type="Proteomes" id="UP000184159"/>
    </source>
</evidence>
<dbReference type="InterPro" id="IPR015847">
    <property type="entry name" value="ExoRNase_PH_dom2"/>
</dbReference>
<dbReference type="SMART" id="SM00322">
    <property type="entry name" value="KH"/>
    <property type="match status" value="1"/>
</dbReference>
<dbReference type="InterPro" id="IPR004087">
    <property type="entry name" value="KH_dom"/>
</dbReference>
<dbReference type="InterPro" id="IPR012162">
    <property type="entry name" value="PNPase"/>
</dbReference>
<evidence type="ECO:0000256" key="9">
    <source>
        <dbReference type="HAMAP-Rule" id="MF_01595"/>
    </source>
</evidence>
<comment type="subcellular location">
    <subcellularLocation>
        <location evidence="1 9">Cytoplasm</location>
    </subcellularLocation>
</comment>
<proteinExistence type="inferred from homology"/>
<organism evidence="11 12">
    <name type="scientific">Vibrio gazogenes DSM 21264 = NBRC 103151</name>
    <dbReference type="NCBI Taxonomy" id="1123492"/>
    <lineage>
        <taxon>Bacteria</taxon>
        <taxon>Pseudomonadati</taxon>
        <taxon>Pseudomonadota</taxon>
        <taxon>Gammaproteobacteria</taxon>
        <taxon>Vibrionales</taxon>
        <taxon>Vibrionaceae</taxon>
        <taxon>Vibrio</taxon>
    </lineage>
</organism>
<dbReference type="FunFam" id="3.30.230.70:FF:000001">
    <property type="entry name" value="Polyribonucleotide nucleotidyltransferase"/>
    <property type="match status" value="1"/>
</dbReference>
<keyword evidence="5 9" id="KW-0548">Nucleotidyltransferase</keyword>
<keyword evidence="7 9" id="KW-0460">Magnesium</keyword>
<dbReference type="Pfam" id="PF03725">
    <property type="entry name" value="RNase_PH_C"/>
    <property type="match status" value="1"/>
</dbReference>
<dbReference type="Pfam" id="PF01138">
    <property type="entry name" value="RNase_PH"/>
    <property type="match status" value="2"/>
</dbReference>
<keyword evidence="4 9" id="KW-0808">Transferase</keyword>
<keyword evidence="3 9" id="KW-0963">Cytoplasm</keyword>
<comment type="cofactor">
    <cofactor evidence="9">
        <name>Mg(2+)</name>
        <dbReference type="ChEBI" id="CHEBI:18420"/>
    </cofactor>
</comment>
<dbReference type="Gene3D" id="2.40.50.140">
    <property type="entry name" value="Nucleic acid-binding proteins"/>
    <property type="match status" value="1"/>
</dbReference>
<evidence type="ECO:0000256" key="8">
    <source>
        <dbReference type="ARBA" id="ARBA00022884"/>
    </source>
</evidence>
<comment type="function">
    <text evidence="9">Involved in mRNA degradation. Catalyzes the phosphorolysis of single-stranded polyribonucleotides processively in the 3'- to 5'-direction.</text>
</comment>
<dbReference type="RefSeq" id="WP_072961312.1">
    <property type="nucleotide sequence ID" value="NZ_FQUH01000016.1"/>
</dbReference>
<dbReference type="GO" id="GO:0006402">
    <property type="term" value="P:mRNA catabolic process"/>
    <property type="evidence" value="ECO:0007669"/>
    <property type="project" value="UniProtKB-UniRule"/>
</dbReference>
<dbReference type="FunFam" id="3.30.1370.10:FF:000001">
    <property type="entry name" value="Polyribonucleotide nucleotidyltransferase"/>
    <property type="match status" value="1"/>
</dbReference>
<dbReference type="GO" id="GO:0003723">
    <property type="term" value="F:RNA binding"/>
    <property type="evidence" value="ECO:0007669"/>
    <property type="project" value="UniProtKB-UniRule"/>
</dbReference>
<dbReference type="Pfam" id="PF03726">
    <property type="entry name" value="PNPase"/>
    <property type="match status" value="1"/>
</dbReference>
<evidence type="ECO:0000256" key="2">
    <source>
        <dbReference type="ARBA" id="ARBA00007404"/>
    </source>
</evidence>
<dbReference type="InterPro" id="IPR020568">
    <property type="entry name" value="Ribosomal_Su5_D2-typ_SF"/>
</dbReference>
<keyword evidence="6 9" id="KW-0479">Metal-binding</keyword>
<evidence type="ECO:0000313" key="11">
    <source>
        <dbReference type="EMBL" id="SHF76255.1"/>
    </source>
</evidence>
<feature type="binding site" evidence="9">
    <location>
        <position position="487"/>
    </location>
    <ligand>
        <name>Mg(2+)</name>
        <dbReference type="ChEBI" id="CHEBI:18420"/>
    </ligand>
</feature>
<dbReference type="InterPro" id="IPR004088">
    <property type="entry name" value="KH_dom_type_1"/>
</dbReference>
<keyword evidence="12" id="KW-1185">Reference proteome</keyword>
<dbReference type="AlphaFoldDB" id="A0A1M5EAN4"/>
<evidence type="ECO:0000256" key="4">
    <source>
        <dbReference type="ARBA" id="ARBA00022679"/>
    </source>
</evidence>
<evidence type="ECO:0000259" key="10">
    <source>
        <dbReference type="PROSITE" id="PS50126"/>
    </source>
</evidence>
<dbReference type="SUPFAM" id="SSF55666">
    <property type="entry name" value="Ribonuclease PH domain 2-like"/>
    <property type="match status" value="2"/>
</dbReference>
<dbReference type="CDD" id="cd04472">
    <property type="entry name" value="S1_PNPase"/>
    <property type="match status" value="1"/>
</dbReference>
<dbReference type="InterPro" id="IPR027408">
    <property type="entry name" value="PNPase/RNase_PH_dom_sf"/>
</dbReference>
<dbReference type="CDD" id="cd11363">
    <property type="entry name" value="RNase_PH_PNPase_1"/>
    <property type="match status" value="1"/>
</dbReference>
<comment type="similarity">
    <text evidence="2 9">Belongs to the polyribonucleotide nucleotidyltransferase family.</text>
</comment>
<dbReference type="InterPro" id="IPR036345">
    <property type="entry name" value="ExoRNase_PH_dom2_sf"/>
</dbReference>
<dbReference type="Gene3D" id="3.30.230.70">
    <property type="entry name" value="GHMP Kinase, N-terminal domain"/>
    <property type="match status" value="2"/>
</dbReference>
<evidence type="ECO:0000256" key="1">
    <source>
        <dbReference type="ARBA" id="ARBA00004496"/>
    </source>
</evidence>
<dbReference type="GO" id="GO:0005829">
    <property type="term" value="C:cytosol"/>
    <property type="evidence" value="ECO:0007669"/>
    <property type="project" value="TreeGrafter"/>
</dbReference>
<dbReference type="InterPro" id="IPR012340">
    <property type="entry name" value="NA-bd_OB-fold"/>
</dbReference>
<evidence type="ECO:0000256" key="6">
    <source>
        <dbReference type="ARBA" id="ARBA00022723"/>
    </source>
</evidence>
<dbReference type="Pfam" id="PF00013">
    <property type="entry name" value="KH_1"/>
    <property type="match status" value="1"/>
</dbReference>
<protein>
    <recommendedName>
        <fullName evidence="9">Polyribonucleotide nucleotidyltransferase</fullName>
        <ecNumber evidence="9">2.7.7.8</ecNumber>
    </recommendedName>
    <alternativeName>
        <fullName evidence="9">Polynucleotide phosphorylase</fullName>
        <shortName evidence="9">PNPase</shortName>
    </alternativeName>
</protein>
<dbReference type="EMBL" id="FQUH01000016">
    <property type="protein sequence ID" value="SHF76255.1"/>
    <property type="molecule type" value="Genomic_DNA"/>
</dbReference>
<dbReference type="FunFam" id="2.40.50.140:FF:000023">
    <property type="entry name" value="Polyribonucleotide nucleotidyltransferase"/>
    <property type="match status" value="1"/>
</dbReference>
<dbReference type="PROSITE" id="PS50126">
    <property type="entry name" value="S1"/>
    <property type="match status" value="1"/>
</dbReference>
<dbReference type="NCBIfam" id="NF008805">
    <property type="entry name" value="PRK11824.1"/>
    <property type="match status" value="1"/>
</dbReference>
<name>A0A1M5EAN4_VIBGA</name>
<evidence type="ECO:0000256" key="3">
    <source>
        <dbReference type="ARBA" id="ARBA00022490"/>
    </source>
</evidence>
<dbReference type="SUPFAM" id="SSF54211">
    <property type="entry name" value="Ribosomal protein S5 domain 2-like"/>
    <property type="match status" value="2"/>
</dbReference>
<dbReference type="Gene3D" id="3.30.1370.10">
    <property type="entry name" value="K Homology domain, type 1"/>
    <property type="match status" value="1"/>
</dbReference>
<dbReference type="SUPFAM" id="SSF54791">
    <property type="entry name" value="Eukaryotic type KH-domain (KH-domain type I)"/>
    <property type="match status" value="1"/>
</dbReference>
<dbReference type="SMART" id="SM00316">
    <property type="entry name" value="S1"/>
    <property type="match status" value="1"/>
</dbReference>
<dbReference type="InterPro" id="IPR036612">
    <property type="entry name" value="KH_dom_type_1_sf"/>
</dbReference>
<comment type="catalytic activity">
    <reaction evidence="9">
        <text>RNA(n+1) + phosphate = RNA(n) + a ribonucleoside 5'-diphosphate</text>
        <dbReference type="Rhea" id="RHEA:22096"/>
        <dbReference type="Rhea" id="RHEA-COMP:14527"/>
        <dbReference type="Rhea" id="RHEA-COMP:17342"/>
        <dbReference type="ChEBI" id="CHEBI:43474"/>
        <dbReference type="ChEBI" id="CHEBI:57930"/>
        <dbReference type="ChEBI" id="CHEBI:140395"/>
        <dbReference type="EC" id="2.7.7.8"/>
    </reaction>
</comment>